<dbReference type="InterPro" id="IPR038630">
    <property type="entry name" value="L24e/L24_sf"/>
</dbReference>
<comment type="similarity">
    <text evidence="1">Belongs to the eukaryotic ribosomal protein eL24 family.</text>
</comment>
<evidence type="ECO:0000313" key="7">
    <source>
        <dbReference type="Proteomes" id="UP001140091"/>
    </source>
</evidence>
<feature type="non-terminal residue" evidence="6">
    <location>
        <position position="1"/>
    </location>
</feature>
<reference evidence="6" key="1">
    <citation type="submission" date="2022-06" db="EMBL/GenBank/DDBJ databases">
        <title>Genome Sequence of Candolleomyces eurysporus.</title>
        <authorList>
            <person name="Buettner E."/>
        </authorList>
    </citation>
    <scope>NUCLEOTIDE SEQUENCE</scope>
    <source>
        <strain evidence="6">VTCC 930004</strain>
    </source>
</reference>
<gene>
    <name evidence="6" type="ORF">H1R20_g15261</name>
</gene>
<evidence type="ECO:0000256" key="2">
    <source>
        <dbReference type="ARBA" id="ARBA00022980"/>
    </source>
</evidence>
<dbReference type="GO" id="GO:0002181">
    <property type="term" value="P:cytoplasmic translation"/>
    <property type="evidence" value="ECO:0007669"/>
    <property type="project" value="TreeGrafter"/>
</dbReference>
<dbReference type="InterPro" id="IPR056366">
    <property type="entry name" value="Ribosomal_eL24"/>
</dbReference>
<evidence type="ECO:0000256" key="4">
    <source>
        <dbReference type="SAM" id="MobiDB-lite"/>
    </source>
</evidence>
<dbReference type="GO" id="GO:0003729">
    <property type="term" value="F:mRNA binding"/>
    <property type="evidence" value="ECO:0007669"/>
    <property type="project" value="TreeGrafter"/>
</dbReference>
<dbReference type="GO" id="GO:0003735">
    <property type="term" value="F:structural constituent of ribosome"/>
    <property type="evidence" value="ECO:0007669"/>
    <property type="project" value="InterPro"/>
</dbReference>
<dbReference type="CDD" id="cd00472">
    <property type="entry name" value="Ribosomal_L24e_L24"/>
    <property type="match status" value="1"/>
</dbReference>
<dbReference type="Gene3D" id="2.30.170.20">
    <property type="entry name" value="Ribosomal protein L24e"/>
    <property type="match status" value="1"/>
</dbReference>
<dbReference type="GO" id="GO:0022625">
    <property type="term" value="C:cytosolic large ribosomal subunit"/>
    <property type="evidence" value="ECO:0007669"/>
    <property type="project" value="TreeGrafter"/>
</dbReference>
<dbReference type="FunFam" id="2.30.170.20:FF:000002">
    <property type="entry name" value="60S ribosomal protein L24"/>
    <property type="match status" value="1"/>
</dbReference>
<dbReference type="AlphaFoldDB" id="A0A9W8ISA1"/>
<name>A0A9W8ISA1_9AGAR</name>
<comment type="caution">
    <text evidence="6">The sequence shown here is derived from an EMBL/GenBank/DDBJ whole genome shotgun (WGS) entry which is preliminary data.</text>
</comment>
<feature type="compositionally biased region" description="Low complexity" evidence="4">
    <location>
        <begin position="127"/>
        <end position="137"/>
    </location>
</feature>
<evidence type="ECO:0000256" key="3">
    <source>
        <dbReference type="ARBA" id="ARBA00023274"/>
    </source>
</evidence>
<evidence type="ECO:0000259" key="5">
    <source>
        <dbReference type="Pfam" id="PF01246"/>
    </source>
</evidence>
<dbReference type="SUPFAM" id="SSF57716">
    <property type="entry name" value="Glucocorticoid receptor-like (DNA-binding domain)"/>
    <property type="match status" value="1"/>
</dbReference>
<organism evidence="6 7">
    <name type="scientific">Candolleomyces eurysporus</name>
    <dbReference type="NCBI Taxonomy" id="2828524"/>
    <lineage>
        <taxon>Eukaryota</taxon>
        <taxon>Fungi</taxon>
        <taxon>Dikarya</taxon>
        <taxon>Basidiomycota</taxon>
        <taxon>Agaricomycotina</taxon>
        <taxon>Agaricomycetes</taxon>
        <taxon>Agaricomycetidae</taxon>
        <taxon>Agaricales</taxon>
        <taxon>Agaricineae</taxon>
        <taxon>Psathyrellaceae</taxon>
        <taxon>Candolleomyces</taxon>
    </lineage>
</organism>
<evidence type="ECO:0000256" key="1">
    <source>
        <dbReference type="ARBA" id="ARBA00005647"/>
    </source>
</evidence>
<dbReference type="Pfam" id="PF01246">
    <property type="entry name" value="Ribosomal_L24e"/>
    <property type="match status" value="1"/>
</dbReference>
<dbReference type="OrthoDB" id="1727108at2759"/>
<feature type="domain" description="Large ribosomal subunit protein eL24-related N-terminal" evidence="5">
    <location>
        <begin position="1"/>
        <end position="66"/>
    </location>
</feature>
<dbReference type="EMBL" id="JANBPK010001544">
    <property type="protein sequence ID" value="KAJ2921840.1"/>
    <property type="molecule type" value="Genomic_DNA"/>
</dbReference>
<keyword evidence="2" id="KW-0689">Ribosomal protein</keyword>
<dbReference type="Gene3D" id="6.10.250.1270">
    <property type="match status" value="1"/>
</dbReference>
<keyword evidence="7" id="KW-1185">Reference proteome</keyword>
<dbReference type="InterPro" id="IPR000988">
    <property type="entry name" value="Ribosomal_eL24-rel_N"/>
</dbReference>
<dbReference type="Proteomes" id="UP001140091">
    <property type="component" value="Unassembled WGS sequence"/>
</dbReference>
<evidence type="ECO:0000313" key="6">
    <source>
        <dbReference type="EMBL" id="KAJ2921840.1"/>
    </source>
</evidence>
<feature type="region of interest" description="Disordered" evidence="4">
    <location>
        <begin position="110"/>
        <end position="150"/>
    </location>
</feature>
<protein>
    <recommendedName>
        <fullName evidence="5">Large ribosomal subunit protein eL24-related N-terminal domain-containing protein</fullName>
    </recommendedName>
</protein>
<keyword evidence="3" id="KW-0687">Ribonucleoprotein</keyword>
<dbReference type="PANTHER" id="PTHR10792:SF1">
    <property type="entry name" value="RIBOSOMAL PROTEIN L24"/>
    <property type="match status" value="1"/>
</dbReference>
<feature type="compositionally biased region" description="Basic and acidic residues" evidence="4">
    <location>
        <begin position="112"/>
        <end position="123"/>
    </location>
</feature>
<accession>A0A9W8ISA1</accession>
<proteinExistence type="inferred from homology"/>
<sequence>MKLEIDSFSGFRIYPSKGKLFVRGDSKVFRFANSKNASLFLQRKNPRKIAWTQVYRRMHKKGITEEVAKKRSRRTVKHARGIVGADIATITAKRNQTAAVRQQARLAAITKAKTEKKEKESKKAKPAARASAPSGPKVSKQQMKGGKGGR</sequence>
<dbReference type="PANTHER" id="PTHR10792">
    <property type="entry name" value="60S RIBOSOMAL PROTEIN L24"/>
    <property type="match status" value="1"/>
</dbReference>